<evidence type="ECO:0008006" key="4">
    <source>
        <dbReference type="Google" id="ProtNLM"/>
    </source>
</evidence>
<dbReference type="Proteomes" id="UP001519460">
    <property type="component" value="Unassembled WGS sequence"/>
</dbReference>
<dbReference type="PANTHER" id="PTHR48465:SF1">
    <property type="entry name" value="PROTEIN SSUH2 HOMOLOG"/>
    <property type="match status" value="1"/>
</dbReference>
<comment type="caution">
    <text evidence="2">The sequence shown here is derived from an EMBL/GenBank/DDBJ whole genome shotgun (WGS) entry which is preliminary data.</text>
</comment>
<sequence length="371" mass="42187">MGDEPWHPGLGDEAPDGWAEGDEPPQYVADAEEDVPDPNMEGMPHIWGYEDCDFDKSELQECVPVPSEEECRQALVAYVESNCCLGKEPINSLVINNIVASNAFKFTLESFVEKRKAGYEFKPYKGGEIDDPSHGRAPETWEMEVKPKELFKKAEVKKEVPHTSSVRTCHVCLGLGYVRCFRCHGWGRHVCRSCSGFVFEGEGMEVEAAGATCQACSDSRYEQCGDCSALGRRVCPACDGYRAIRCFIQLKVKFKNHKEEYLREETDLPDHLVAEVGWITMFEQMHEQLAPIEGFPIPEIDSKSKQFLAKHRLELLDKKRLLQQRQKLSATPVTEVHVTWKDQPGRYWVYGKEQKVYCPDYPEQCACCVIL</sequence>
<dbReference type="EMBL" id="JACVVK020000019">
    <property type="protein sequence ID" value="KAK7503572.1"/>
    <property type="molecule type" value="Genomic_DNA"/>
</dbReference>
<dbReference type="PANTHER" id="PTHR48465">
    <property type="entry name" value="PROTEIN SSUH2 HOMOLOG"/>
    <property type="match status" value="1"/>
</dbReference>
<feature type="region of interest" description="Disordered" evidence="1">
    <location>
        <begin position="1"/>
        <end position="43"/>
    </location>
</feature>
<reference evidence="2 3" key="1">
    <citation type="journal article" date="2023" name="Sci. Data">
        <title>Genome assembly of the Korean intertidal mud-creeper Batillaria attramentaria.</title>
        <authorList>
            <person name="Patra A.K."/>
            <person name="Ho P.T."/>
            <person name="Jun S."/>
            <person name="Lee S.J."/>
            <person name="Kim Y."/>
            <person name="Won Y.J."/>
        </authorList>
    </citation>
    <scope>NUCLEOTIDE SEQUENCE [LARGE SCALE GENOMIC DNA]</scope>
    <source>
        <strain evidence="2">Wonlab-2016</strain>
    </source>
</reference>
<protein>
    <recommendedName>
        <fullName evidence="4">Protein SSUH2 homolog</fullName>
    </recommendedName>
</protein>
<evidence type="ECO:0000313" key="3">
    <source>
        <dbReference type="Proteomes" id="UP001519460"/>
    </source>
</evidence>
<proteinExistence type="predicted"/>
<feature type="compositionally biased region" description="Acidic residues" evidence="1">
    <location>
        <begin position="13"/>
        <end position="23"/>
    </location>
</feature>
<keyword evidence="3" id="KW-1185">Reference proteome</keyword>
<organism evidence="2 3">
    <name type="scientific">Batillaria attramentaria</name>
    <dbReference type="NCBI Taxonomy" id="370345"/>
    <lineage>
        <taxon>Eukaryota</taxon>
        <taxon>Metazoa</taxon>
        <taxon>Spiralia</taxon>
        <taxon>Lophotrochozoa</taxon>
        <taxon>Mollusca</taxon>
        <taxon>Gastropoda</taxon>
        <taxon>Caenogastropoda</taxon>
        <taxon>Sorbeoconcha</taxon>
        <taxon>Cerithioidea</taxon>
        <taxon>Batillariidae</taxon>
        <taxon>Batillaria</taxon>
    </lineage>
</organism>
<name>A0ABD0LW34_9CAEN</name>
<evidence type="ECO:0000313" key="2">
    <source>
        <dbReference type="EMBL" id="KAK7503572.1"/>
    </source>
</evidence>
<gene>
    <name evidence="2" type="ORF">BaRGS_00005111</name>
</gene>
<accession>A0ABD0LW34</accession>
<dbReference type="InterPro" id="IPR052789">
    <property type="entry name" value="SSUH2_homolog"/>
</dbReference>
<dbReference type="AlphaFoldDB" id="A0ABD0LW34"/>
<evidence type="ECO:0000256" key="1">
    <source>
        <dbReference type="SAM" id="MobiDB-lite"/>
    </source>
</evidence>